<dbReference type="CDD" id="cd09019">
    <property type="entry name" value="galactose_mutarotase_like"/>
    <property type="match status" value="1"/>
</dbReference>
<dbReference type="PANTHER" id="PTHR10091">
    <property type="entry name" value="ALDOSE-1-EPIMERASE"/>
    <property type="match status" value="1"/>
</dbReference>
<dbReference type="GO" id="GO:0005737">
    <property type="term" value="C:cytoplasm"/>
    <property type="evidence" value="ECO:0007669"/>
    <property type="project" value="UniProtKB-SubCell"/>
</dbReference>
<evidence type="ECO:0000256" key="9">
    <source>
        <dbReference type="ARBA" id="ARBA00022553"/>
    </source>
</evidence>
<dbReference type="Proteomes" id="UP000091820">
    <property type="component" value="Unassembled WGS sequence"/>
</dbReference>
<protein>
    <recommendedName>
        <fullName evidence="13">Aldose 1-epimerase</fullName>
        <ecNumber evidence="13">5.1.3.3</ecNumber>
    </recommendedName>
</protein>
<dbReference type="EC" id="5.1.3.3" evidence="13"/>
<evidence type="ECO:0000313" key="17">
    <source>
        <dbReference type="EnsemblMetazoa" id="GBRI002630-PA"/>
    </source>
</evidence>
<dbReference type="PIRSF" id="PIRSF005096">
    <property type="entry name" value="GALM"/>
    <property type="match status" value="1"/>
</dbReference>
<dbReference type="PROSITE" id="PS00545">
    <property type="entry name" value="ALDOSE_1_EPIMERASE"/>
    <property type="match status" value="1"/>
</dbReference>
<dbReference type="SUPFAM" id="SSF74650">
    <property type="entry name" value="Galactose mutarotase-like"/>
    <property type="match status" value="1"/>
</dbReference>
<evidence type="ECO:0000256" key="15">
    <source>
        <dbReference type="PIRSR" id="PIRSR005096-2"/>
    </source>
</evidence>
<dbReference type="GO" id="GO:0004034">
    <property type="term" value="F:aldose 1-epimerase activity"/>
    <property type="evidence" value="ECO:0007669"/>
    <property type="project" value="UniProtKB-EC"/>
</dbReference>
<dbReference type="InterPro" id="IPR011013">
    <property type="entry name" value="Gal_mutarotase_sf_dom"/>
</dbReference>
<comment type="function">
    <text evidence="12">Mutarotase that catalyzes the interconversion of beta-D-galactose and alpha-D-galactose during galactose metabolism. Beta-D-galactose is metabolized in the liver into glucose 1-phosphate, the primary metabolic fuel, by the action of four enzymes that constitute the Leloir pathway: GALM, GALK1 (galactokinase), GALT (galactose-1-phosphate uridylyltransferase) and GALE (UDP-galactose-4'-epimerase). Involved in the maintenance of the equilibrium between the beta- and alpha-anomers of galactose, therefore ensuring a sufficient supply of the alpha-anomer for GALK1. Also active on D-glucose although shows a preference for galactose over glucose.</text>
</comment>
<dbReference type="AlphaFoldDB" id="A0A1A9W196"/>
<evidence type="ECO:0000256" key="1">
    <source>
        <dbReference type="ARBA" id="ARBA00001614"/>
    </source>
</evidence>
<name>A0A1A9W196_9MUSC</name>
<comment type="catalytic activity">
    <reaction evidence="1 13">
        <text>alpha-D-glucose = beta-D-glucose</text>
        <dbReference type="Rhea" id="RHEA:10264"/>
        <dbReference type="ChEBI" id="CHEBI:15903"/>
        <dbReference type="ChEBI" id="CHEBI:17925"/>
        <dbReference type="EC" id="5.1.3.3"/>
    </reaction>
</comment>
<dbReference type="UniPathway" id="UPA00242"/>
<evidence type="ECO:0000256" key="14">
    <source>
        <dbReference type="PIRSR" id="PIRSR005096-1"/>
    </source>
</evidence>
<proteinExistence type="inferred from homology"/>
<feature type="binding site" evidence="16">
    <location>
        <begin position="185"/>
        <end position="187"/>
    </location>
    <ligand>
        <name>beta-D-galactose</name>
        <dbReference type="ChEBI" id="CHEBI:27667"/>
    </ligand>
</feature>
<accession>A0A1A9W196</accession>
<dbReference type="InterPro" id="IPR008183">
    <property type="entry name" value="Aldose_1/G6P_1-epimerase"/>
</dbReference>
<feature type="active site" description="Proton acceptor" evidence="14">
    <location>
        <position position="324"/>
    </location>
</feature>
<evidence type="ECO:0000256" key="5">
    <source>
        <dbReference type="ARBA" id="ARBA00005028"/>
    </source>
</evidence>
<reference evidence="17" key="2">
    <citation type="submission" date="2020-05" db="UniProtKB">
        <authorList>
            <consortium name="EnsemblMetazoa"/>
        </authorList>
    </citation>
    <scope>IDENTIFICATION</scope>
    <source>
        <strain evidence="17">IAEA</strain>
    </source>
</reference>
<comment type="subcellular location">
    <subcellularLocation>
        <location evidence="3">Cytoplasm</location>
    </subcellularLocation>
</comment>
<comment type="pathway">
    <text evidence="5 13">Carbohydrate metabolism; hexose metabolism.</text>
</comment>
<evidence type="ECO:0000256" key="16">
    <source>
        <dbReference type="PIRSR" id="PIRSR005096-3"/>
    </source>
</evidence>
<keyword evidence="10 13" id="KW-0413">Isomerase</keyword>
<comment type="pathway">
    <text evidence="4">Carbohydrate metabolism; galactose metabolism.</text>
</comment>
<keyword evidence="18" id="KW-1185">Reference proteome</keyword>
<keyword evidence="11 13" id="KW-0119">Carbohydrate metabolism</keyword>
<dbReference type="NCBIfam" id="NF008277">
    <property type="entry name" value="PRK11055.1"/>
    <property type="match status" value="1"/>
</dbReference>
<dbReference type="GO" id="GO:0033499">
    <property type="term" value="P:galactose catabolic process via UDP-galactose, Leloir pathway"/>
    <property type="evidence" value="ECO:0007669"/>
    <property type="project" value="TreeGrafter"/>
</dbReference>
<dbReference type="InterPro" id="IPR018052">
    <property type="entry name" value="Ald1_epimerase_CS"/>
</dbReference>
<dbReference type="EnsemblMetazoa" id="GBRI002630-RA">
    <property type="protein sequence ID" value="GBRI002630-PA"/>
    <property type="gene ID" value="GBRI002630"/>
</dbReference>
<dbReference type="GO" id="GO:0006006">
    <property type="term" value="P:glucose metabolic process"/>
    <property type="evidence" value="ECO:0007669"/>
    <property type="project" value="TreeGrafter"/>
</dbReference>
<dbReference type="Pfam" id="PF01263">
    <property type="entry name" value="Aldose_epim"/>
    <property type="match status" value="1"/>
</dbReference>
<evidence type="ECO:0000313" key="18">
    <source>
        <dbReference type="Proteomes" id="UP000091820"/>
    </source>
</evidence>
<evidence type="ECO:0000256" key="6">
    <source>
        <dbReference type="ARBA" id="ARBA00006206"/>
    </source>
</evidence>
<evidence type="ECO:0000256" key="7">
    <source>
        <dbReference type="ARBA" id="ARBA00011245"/>
    </source>
</evidence>
<evidence type="ECO:0000256" key="8">
    <source>
        <dbReference type="ARBA" id="ARBA00022490"/>
    </source>
</evidence>
<organism evidence="17 18">
    <name type="scientific">Glossina brevipalpis</name>
    <dbReference type="NCBI Taxonomy" id="37001"/>
    <lineage>
        <taxon>Eukaryota</taxon>
        <taxon>Metazoa</taxon>
        <taxon>Ecdysozoa</taxon>
        <taxon>Arthropoda</taxon>
        <taxon>Hexapoda</taxon>
        <taxon>Insecta</taxon>
        <taxon>Pterygota</taxon>
        <taxon>Neoptera</taxon>
        <taxon>Endopterygota</taxon>
        <taxon>Diptera</taxon>
        <taxon>Brachycera</taxon>
        <taxon>Muscomorpha</taxon>
        <taxon>Hippoboscoidea</taxon>
        <taxon>Glossinidae</taxon>
        <taxon>Glossina</taxon>
    </lineage>
</organism>
<evidence type="ECO:0000256" key="13">
    <source>
        <dbReference type="PIRNR" id="PIRNR005096"/>
    </source>
</evidence>
<dbReference type="UniPathway" id="UPA00214"/>
<dbReference type="GO" id="GO:0030246">
    <property type="term" value="F:carbohydrate binding"/>
    <property type="evidence" value="ECO:0007669"/>
    <property type="project" value="InterPro"/>
</dbReference>
<dbReference type="InterPro" id="IPR014718">
    <property type="entry name" value="GH-type_carb-bd"/>
</dbReference>
<reference evidence="18" key="1">
    <citation type="submission" date="2014-03" db="EMBL/GenBank/DDBJ databases">
        <authorList>
            <person name="Aksoy S."/>
            <person name="Warren W."/>
            <person name="Wilson R.K."/>
        </authorList>
    </citation>
    <scope>NUCLEOTIDE SEQUENCE [LARGE SCALE GENOMIC DNA]</scope>
    <source>
        <strain evidence="18">IAEA</strain>
    </source>
</reference>
<feature type="binding site" evidence="16">
    <location>
        <begin position="87"/>
        <end position="88"/>
    </location>
    <ligand>
        <name>beta-D-galactose</name>
        <dbReference type="ChEBI" id="CHEBI:27667"/>
    </ligand>
</feature>
<evidence type="ECO:0000256" key="3">
    <source>
        <dbReference type="ARBA" id="ARBA00004496"/>
    </source>
</evidence>
<evidence type="ECO:0000256" key="10">
    <source>
        <dbReference type="ARBA" id="ARBA00023235"/>
    </source>
</evidence>
<comment type="subunit">
    <text evidence="7">Monomer.</text>
</comment>
<dbReference type="PANTHER" id="PTHR10091:SF0">
    <property type="entry name" value="GALACTOSE MUTAROTASE"/>
    <property type="match status" value="1"/>
</dbReference>
<feature type="binding site" evidence="15">
    <location>
        <position position="253"/>
    </location>
    <ligand>
        <name>beta-D-galactose</name>
        <dbReference type="ChEBI" id="CHEBI:27667"/>
    </ligand>
</feature>
<evidence type="ECO:0000256" key="2">
    <source>
        <dbReference type="ARBA" id="ARBA00001712"/>
    </source>
</evidence>
<evidence type="ECO:0000256" key="12">
    <source>
        <dbReference type="ARBA" id="ARBA00045743"/>
    </source>
</evidence>
<feature type="active site" description="Proton donor" evidence="14">
    <location>
        <position position="185"/>
    </location>
</feature>
<comment type="similarity">
    <text evidence="6 13">Belongs to the aldose epimerase family.</text>
</comment>
<evidence type="ECO:0000256" key="11">
    <source>
        <dbReference type="ARBA" id="ARBA00023277"/>
    </source>
</evidence>
<comment type="catalytic activity">
    <reaction evidence="2">
        <text>alpha-D-galactose = beta-D-galactose</text>
        <dbReference type="Rhea" id="RHEA:28675"/>
        <dbReference type="ChEBI" id="CHEBI:27667"/>
        <dbReference type="ChEBI" id="CHEBI:28061"/>
        <dbReference type="EC" id="5.1.3.3"/>
    </reaction>
    <physiologicalReaction direction="right-to-left" evidence="2">
        <dbReference type="Rhea" id="RHEA:28677"/>
    </physiologicalReaction>
</comment>
<dbReference type="FunFam" id="2.70.98.10:FF:000003">
    <property type="entry name" value="Aldose 1-epimerase"/>
    <property type="match status" value="1"/>
</dbReference>
<dbReference type="Gene3D" id="2.70.98.10">
    <property type="match status" value="1"/>
</dbReference>
<dbReference type="STRING" id="37001.A0A1A9W196"/>
<dbReference type="InterPro" id="IPR015443">
    <property type="entry name" value="Aldose_1-epimerase"/>
</dbReference>
<dbReference type="VEuPathDB" id="VectorBase:GBRI002630"/>
<sequence>MVYIIEDVFGSAINPLTKQMEQIKRFTLVNSMEMSVQICTLGATITTIKVPDASGQIDDVVLGYDDVAGYQTATNPYFGATVGRVCNRIANGHFMLNGQDIQVSRNFYNKHQLHGGFLGFDKMHWQVLETNSDGVRLQHCSPAGHEGYPGQVTATVKYTLTEDNCLHVSMQAKTTKTTAVNMTNHSYFNLAGHSTGKEAMLEHSIVIKADQITETDADSIPTGRFINVVGTLFDFNEQKQLGERLKELLNGYDDNYCVKLNGNNITTIARVYHQKSGRWLEIASNQPGVQFYTSNSMPDVNKGETPLQGKEGAKYVKQGSFCLETQKYPDAVNHSNFPSIILNPDEQYNHDVIYKFGICRSGTSSLTNKNTKTNYFNKVEIVYSKVYIKIYGSSLKTK</sequence>
<dbReference type="InterPro" id="IPR047215">
    <property type="entry name" value="Galactose_mutarotase-like"/>
</dbReference>
<evidence type="ECO:0000256" key="4">
    <source>
        <dbReference type="ARBA" id="ARBA00004947"/>
    </source>
</evidence>
<keyword evidence="9" id="KW-0597">Phosphoprotein</keyword>
<keyword evidence="8" id="KW-0963">Cytoplasm</keyword>